<name>A0AA45W1S3_9RHOB</name>
<dbReference type="Proteomes" id="UP000186216">
    <property type="component" value="Unassembled WGS sequence"/>
</dbReference>
<proteinExistence type="predicted"/>
<reference evidence="1 2" key="1">
    <citation type="submission" date="2017-01" db="EMBL/GenBank/DDBJ databases">
        <authorList>
            <person name="Varghese N."/>
            <person name="Submissions S."/>
        </authorList>
    </citation>
    <scope>NUCLEOTIDE SEQUENCE [LARGE SCALE GENOMIC DNA]</scope>
    <source>
        <strain evidence="1 2">DSM 18447</strain>
    </source>
</reference>
<gene>
    <name evidence="1" type="ORF">SAMN05421772_101678</name>
</gene>
<accession>A0AA45W1S3</accession>
<sequence>MTALRISRLCARYGISQARAAMLAALIWGGGND</sequence>
<organism evidence="1 2">
    <name type="scientific">Paracoccus saliphilus</name>
    <dbReference type="NCBI Taxonomy" id="405559"/>
    <lineage>
        <taxon>Bacteria</taxon>
        <taxon>Pseudomonadati</taxon>
        <taxon>Pseudomonadota</taxon>
        <taxon>Alphaproteobacteria</taxon>
        <taxon>Rhodobacterales</taxon>
        <taxon>Paracoccaceae</taxon>
        <taxon>Paracoccus</taxon>
    </lineage>
</organism>
<evidence type="ECO:0000313" key="2">
    <source>
        <dbReference type="Proteomes" id="UP000186216"/>
    </source>
</evidence>
<protein>
    <submittedName>
        <fullName evidence="1">Uncharacterized protein</fullName>
    </submittedName>
</protein>
<dbReference type="EMBL" id="FTOU01000001">
    <property type="protein sequence ID" value="SIS59030.1"/>
    <property type="molecule type" value="Genomic_DNA"/>
</dbReference>
<evidence type="ECO:0000313" key="1">
    <source>
        <dbReference type="EMBL" id="SIS59030.1"/>
    </source>
</evidence>
<comment type="caution">
    <text evidence="1">The sequence shown here is derived from an EMBL/GenBank/DDBJ whole genome shotgun (WGS) entry which is preliminary data.</text>
</comment>
<dbReference type="AlphaFoldDB" id="A0AA45W1S3"/>